<reference evidence="6 7" key="1">
    <citation type="journal article" date="2017" name="Curr. Biol.">
        <title>Genome architecture and evolution of a unichromosomal asexual nematode.</title>
        <authorList>
            <person name="Fradin H."/>
            <person name="Zegar C."/>
            <person name="Gutwein M."/>
            <person name="Lucas J."/>
            <person name="Kovtun M."/>
            <person name="Corcoran D."/>
            <person name="Baugh L.R."/>
            <person name="Kiontke K."/>
            <person name="Gunsalus K."/>
            <person name="Fitch D.H."/>
            <person name="Piano F."/>
        </authorList>
    </citation>
    <scope>NUCLEOTIDE SEQUENCE [LARGE SCALE GENOMIC DNA]</scope>
    <source>
        <strain evidence="6">PF1309</strain>
    </source>
</reference>
<evidence type="ECO:0000256" key="4">
    <source>
        <dbReference type="SAM" id="MobiDB-lite"/>
    </source>
</evidence>
<proteinExistence type="predicted"/>
<dbReference type="EMBL" id="LIAE01010745">
    <property type="protein sequence ID" value="PAV55843.1"/>
    <property type="molecule type" value="Genomic_DNA"/>
</dbReference>
<dbReference type="Gene3D" id="3.40.50.12780">
    <property type="entry name" value="N-terminal domain of ligase-like"/>
    <property type="match status" value="1"/>
</dbReference>
<sequence>MSSSDAEAQPLNPRGGSNRAYSLDQQGVEIESGSEIWKSSFLKNSPGLTISQCFYTKAGNKAIETLHDVFERGKEISLGTGDCLGVRRDEKSPYRFLSYDEVDEKSKRLAAGLGQIVDPLSHRNNLKNESDENFNVRRKPKIGIMSSNRPEFFMTCLACVQQNYVLVPISSRFYSTMQYIISKCELNLIIAEKASDVERLLLGMKGDCEDRRKAGISKEIPKITGLKNIIIINAEDITGQIRDMASKSDVTLHIFDDILSKGRKILENRSQPPPVQVNPDDVYIICFTSGTTGLPKGVQITHRGIIMSISAAATIIQNRMPKLLMRGSEKVHFSFVPMAHMSEQIGSWDAIMAGGKIGYIKSPFEKMHEDMRILHPTTFFGPPIMLQAMKNNAENPSNSRERILSLLLYSHKSGRCGNLLQRIAAKLIDFIFLRLFRLGFGGRIRMISTGSTTLHADTLSFARYLFGCPIIQGYGQTEATSLISMTWPDDDISSDHVGGPAPCCIVKLEDVPEYDMRAANGIGQLLVKGPSITRGYYDEDRLTRKLFTKDGFLRTGDIATIDQNDGTIRIVERLKDLFKIATGRYVPPFYYEQYFSRCPIVSEIIIEGRKTERHLCAIVVPKTDQMIEWAKNYPRNGFSRPYTLKEICRVKDAADFVLRELIRFEMADVSRGEDDPKVRAIVLLHQPLLKFEGLLTETRKIKRLAARQMFEKQIDNAYERQLPAVIDDL</sequence>
<dbReference type="EC" id="6.2.1.3" evidence="3"/>
<dbReference type="InterPro" id="IPR000873">
    <property type="entry name" value="AMP-dep_synth/lig_dom"/>
</dbReference>
<dbReference type="OrthoDB" id="1700726at2759"/>
<feature type="region of interest" description="Disordered" evidence="4">
    <location>
        <begin position="1"/>
        <end position="22"/>
    </location>
</feature>
<dbReference type="GO" id="GO:0004467">
    <property type="term" value="F:long-chain fatty acid-CoA ligase activity"/>
    <property type="evidence" value="ECO:0007669"/>
    <property type="project" value="UniProtKB-EC"/>
</dbReference>
<keyword evidence="1" id="KW-0436">Ligase</keyword>
<keyword evidence="7" id="KW-1185">Reference proteome</keyword>
<dbReference type="InterPro" id="IPR020845">
    <property type="entry name" value="AMP-binding_CS"/>
</dbReference>
<keyword evidence="2" id="KW-0443">Lipid metabolism</keyword>
<dbReference type="Proteomes" id="UP000218231">
    <property type="component" value="Unassembled WGS sequence"/>
</dbReference>
<dbReference type="GO" id="GO:0016020">
    <property type="term" value="C:membrane"/>
    <property type="evidence" value="ECO:0007669"/>
    <property type="project" value="TreeGrafter"/>
</dbReference>
<protein>
    <recommendedName>
        <fullName evidence="3">long-chain-fatty-acid--CoA ligase</fullName>
        <ecNumber evidence="3">6.2.1.3</ecNumber>
    </recommendedName>
</protein>
<comment type="caution">
    <text evidence="6">The sequence shown here is derived from an EMBL/GenBank/DDBJ whole genome shotgun (WGS) entry which is preliminary data.</text>
</comment>
<evidence type="ECO:0000256" key="3">
    <source>
        <dbReference type="ARBA" id="ARBA00026121"/>
    </source>
</evidence>
<evidence type="ECO:0000256" key="2">
    <source>
        <dbReference type="ARBA" id="ARBA00022832"/>
    </source>
</evidence>
<evidence type="ECO:0000313" key="7">
    <source>
        <dbReference type="Proteomes" id="UP000218231"/>
    </source>
</evidence>
<feature type="domain" description="AMP-dependent synthetase/ligase" evidence="5">
    <location>
        <begin position="134"/>
        <end position="537"/>
    </location>
</feature>
<evidence type="ECO:0000256" key="1">
    <source>
        <dbReference type="ARBA" id="ARBA00022598"/>
    </source>
</evidence>
<dbReference type="PANTHER" id="PTHR43272">
    <property type="entry name" value="LONG-CHAIN-FATTY-ACID--COA LIGASE"/>
    <property type="match status" value="1"/>
</dbReference>
<dbReference type="PROSITE" id="PS00455">
    <property type="entry name" value="AMP_BINDING"/>
    <property type="match status" value="1"/>
</dbReference>
<dbReference type="STRING" id="2018661.A0A2A2J2P1"/>
<accession>A0A2A2J2P1</accession>
<dbReference type="PANTHER" id="PTHR43272:SF43">
    <property type="entry name" value="LONG-CHAIN-FATTY-ACID--COA LIGASE"/>
    <property type="match status" value="1"/>
</dbReference>
<keyword evidence="2" id="KW-0276">Fatty acid metabolism</keyword>
<dbReference type="SUPFAM" id="SSF56801">
    <property type="entry name" value="Acetyl-CoA synthetase-like"/>
    <property type="match status" value="1"/>
</dbReference>
<gene>
    <name evidence="6" type="ORF">WR25_24941</name>
</gene>
<dbReference type="Pfam" id="PF00501">
    <property type="entry name" value="AMP-binding"/>
    <property type="match status" value="1"/>
</dbReference>
<evidence type="ECO:0000259" key="5">
    <source>
        <dbReference type="Pfam" id="PF00501"/>
    </source>
</evidence>
<evidence type="ECO:0000313" key="6">
    <source>
        <dbReference type="EMBL" id="PAV55843.1"/>
    </source>
</evidence>
<dbReference type="InterPro" id="IPR042099">
    <property type="entry name" value="ANL_N_sf"/>
</dbReference>
<dbReference type="GO" id="GO:0005783">
    <property type="term" value="C:endoplasmic reticulum"/>
    <property type="evidence" value="ECO:0007669"/>
    <property type="project" value="TreeGrafter"/>
</dbReference>
<dbReference type="AlphaFoldDB" id="A0A2A2J2P1"/>
<organism evidence="6 7">
    <name type="scientific">Diploscapter pachys</name>
    <dbReference type="NCBI Taxonomy" id="2018661"/>
    <lineage>
        <taxon>Eukaryota</taxon>
        <taxon>Metazoa</taxon>
        <taxon>Ecdysozoa</taxon>
        <taxon>Nematoda</taxon>
        <taxon>Chromadorea</taxon>
        <taxon>Rhabditida</taxon>
        <taxon>Rhabditina</taxon>
        <taxon>Rhabditomorpha</taxon>
        <taxon>Rhabditoidea</taxon>
        <taxon>Rhabditidae</taxon>
        <taxon>Diploscapter</taxon>
    </lineage>
</organism>
<name>A0A2A2J2P1_9BILA</name>